<protein>
    <submittedName>
        <fullName evidence="2">Uncharacterized protein</fullName>
    </submittedName>
</protein>
<organism evidence="2 3">
    <name type="scientific">Actinophytocola glycyrrhizae</name>
    <dbReference type="NCBI Taxonomy" id="2044873"/>
    <lineage>
        <taxon>Bacteria</taxon>
        <taxon>Bacillati</taxon>
        <taxon>Actinomycetota</taxon>
        <taxon>Actinomycetes</taxon>
        <taxon>Pseudonocardiales</taxon>
        <taxon>Pseudonocardiaceae</taxon>
    </lineage>
</organism>
<evidence type="ECO:0000256" key="1">
    <source>
        <dbReference type="SAM" id="SignalP"/>
    </source>
</evidence>
<comment type="caution">
    <text evidence="2">The sequence shown here is derived from an EMBL/GenBank/DDBJ whole genome shotgun (WGS) entry which is preliminary data.</text>
</comment>
<accession>A0ABV9S0C8</accession>
<gene>
    <name evidence="2" type="ORF">ACFPCV_05550</name>
</gene>
<sequence>MKVKSLRAKLVGSVLVGLAAVGASVPAAAAEPSAGPLTVRAIELGGLGNLIGYCNAQGTLTATPTDYEDAYSWVCIAGGGGQIEIDMDDACRWHYKDHPGAWGKPIDDSRPFSWVCYD</sequence>
<keyword evidence="3" id="KW-1185">Reference proteome</keyword>
<proteinExistence type="predicted"/>
<feature type="signal peptide" evidence="1">
    <location>
        <begin position="1"/>
        <end position="29"/>
    </location>
</feature>
<evidence type="ECO:0000313" key="2">
    <source>
        <dbReference type="EMBL" id="MFC4852961.1"/>
    </source>
</evidence>
<dbReference type="EMBL" id="JBHSIS010000002">
    <property type="protein sequence ID" value="MFC4852961.1"/>
    <property type="molecule type" value="Genomic_DNA"/>
</dbReference>
<evidence type="ECO:0000313" key="3">
    <source>
        <dbReference type="Proteomes" id="UP001595859"/>
    </source>
</evidence>
<dbReference type="Proteomes" id="UP001595859">
    <property type="component" value="Unassembled WGS sequence"/>
</dbReference>
<reference evidence="3" key="1">
    <citation type="journal article" date="2019" name="Int. J. Syst. Evol. Microbiol.">
        <title>The Global Catalogue of Microorganisms (GCM) 10K type strain sequencing project: providing services to taxonomists for standard genome sequencing and annotation.</title>
        <authorList>
            <consortium name="The Broad Institute Genomics Platform"/>
            <consortium name="The Broad Institute Genome Sequencing Center for Infectious Disease"/>
            <person name="Wu L."/>
            <person name="Ma J."/>
        </authorList>
    </citation>
    <scope>NUCLEOTIDE SEQUENCE [LARGE SCALE GENOMIC DNA]</scope>
    <source>
        <strain evidence="3">ZS-22-S1</strain>
    </source>
</reference>
<keyword evidence="1" id="KW-0732">Signal</keyword>
<name>A0ABV9S0C8_9PSEU</name>
<feature type="chain" id="PRO_5045298599" evidence="1">
    <location>
        <begin position="30"/>
        <end position="118"/>
    </location>
</feature>